<feature type="compositionally biased region" description="Basic and acidic residues" evidence="1">
    <location>
        <begin position="69"/>
        <end position="87"/>
    </location>
</feature>
<dbReference type="AlphaFoldDB" id="A0A498P1C3"/>
<reference evidence="2 3" key="1">
    <citation type="submission" date="2018-03" db="EMBL/GenBank/DDBJ databases">
        <title>Draft genome sequence of Rohu Carp (Labeo rohita).</title>
        <authorList>
            <person name="Das P."/>
            <person name="Kushwaha B."/>
            <person name="Joshi C.G."/>
            <person name="Kumar D."/>
            <person name="Nagpure N.S."/>
            <person name="Sahoo L."/>
            <person name="Das S.P."/>
            <person name="Bit A."/>
            <person name="Patnaik S."/>
            <person name="Meher P.K."/>
            <person name="Jayasankar P."/>
            <person name="Koringa P.G."/>
            <person name="Patel N.V."/>
            <person name="Hinsu A.T."/>
            <person name="Kumar R."/>
            <person name="Pandey M."/>
            <person name="Agarwal S."/>
            <person name="Srivastava S."/>
            <person name="Singh M."/>
            <person name="Iquebal M.A."/>
            <person name="Jaiswal S."/>
            <person name="Angadi U.B."/>
            <person name="Kumar N."/>
            <person name="Raza M."/>
            <person name="Shah T.M."/>
            <person name="Rai A."/>
            <person name="Jena J.K."/>
        </authorList>
    </citation>
    <scope>NUCLEOTIDE SEQUENCE [LARGE SCALE GENOMIC DNA]</scope>
    <source>
        <strain evidence="2">DASCIFA01</strain>
        <tissue evidence="2">Testis</tissue>
    </source>
</reference>
<dbReference type="Proteomes" id="UP000290572">
    <property type="component" value="Unassembled WGS sequence"/>
</dbReference>
<keyword evidence="3" id="KW-1185">Reference proteome</keyword>
<evidence type="ECO:0000256" key="1">
    <source>
        <dbReference type="SAM" id="MobiDB-lite"/>
    </source>
</evidence>
<feature type="compositionally biased region" description="Polar residues" evidence="1">
    <location>
        <begin position="47"/>
        <end position="58"/>
    </location>
</feature>
<comment type="caution">
    <text evidence="2">The sequence shown here is derived from an EMBL/GenBank/DDBJ whole genome shotgun (WGS) entry which is preliminary data.</text>
</comment>
<feature type="region of interest" description="Disordered" evidence="1">
    <location>
        <begin position="1"/>
        <end position="95"/>
    </location>
</feature>
<dbReference type="EMBL" id="QBIY01005373">
    <property type="protein sequence ID" value="RXN37848.1"/>
    <property type="molecule type" value="Genomic_DNA"/>
</dbReference>
<evidence type="ECO:0000313" key="2">
    <source>
        <dbReference type="EMBL" id="RXN37848.1"/>
    </source>
</evidence>
<evidence type="ECO:0000313" key="3">
    <source>
        <dbReference type="Proteomes" id="UP000290572"/>
    </source>
</evidence>
<keyword evidence="2" id="KW-0675">Receptor</keyword>
<protein>
    <submittedName>
        <fullName evidence="2">Fc receptor 5</fullName>
    </submittedName>
</protein>
<name>A0A498P1C3_LABRO</name>
<sequence>MALPRSTCPQKIRSDWISPQKGVRSQSPSSVSQQQNSSQTSEQNQSDAGNNTLLSDSVSGPVEVTYAEIELKSTEKQKKKGENKGETSESSDTVYSKLNLVTHQGYIKKY</sequence>
<accession>A0A498P1C3</accession>
<gene>
    <name evidence="2" type="ORF">ROHU_001669</name>
</gene>
<organism evidence="2 3">
    <name type="scientific">Labeo rohita</name>
    <name type="common">Indian major carp</name>
    <name type="synonym">Cyprinus rohita</name>
    <dbReference type="NCBI Taxonomy" id="84645"/>
    <lineage>
        <taxon>Eukaryota</taxon>
        <taxon>Metazoa</taxon>
        <taxon>Chordata</taxon>
        <taxon>Craniata</taxon>
        <taxon>Vertebrata</taxon>
        <taxon>Euteleostomi</taxon>
        <taxon>Actinopterygii</taxon>
        <taxon>Neopterygii</taxon>
        <taxon>Teleostei</taxon>
        <taxon>Ostariophysi</taxon>
        <taxon>Cypriniformes</taxon>
        <taxon>Cyprinidae</taxon>
        <taxon>Labeoninae</taxon>
        <taxon>Labeonini</taxon>
        <taxon>Labeo</taxon>
    </lineage>
</organism>
<feature type="compositionally biased region" description="Low complexity" evidence="1">
    <location>
        <begin position="25"/>
        <end position="46"/>
    </location>
</feature>
<proteinExistence type="predicted"/>